<proteinExistence type="predicted"/>
<dbReference type="AlphaFoldDB" id="E8N283"/>
<dbReference type="InterPro" id="IPR001789">
    <property type="entry name" value="Sig_transdc_resp-reg_receiver"/>
</dbReference>
<dbReference type="InterPro" id="IPR011006">
    <property type="entry name" value="CheY-like_superfamily"/>
</dbReference>
<evidence type="ECO:0000313" key="5">
    <source>
        <dbReference type="Proteomes" id="UP000008922"/>
    </source>
</evidence>
<dbReference type="RefSeq" id="WP_013561371.1">
    <property type="nucleotide sequence ID" value="NC_014960.1"/>
</dbReference>
<dbReference type="PANTHER" id="PTHR44591">
    <property type="entry name" value="STRESS RESPONSE REGULATOR PROTEIN 1"/>
    <property type="match status" value="1"/>
</dbReference>
<dbReference type="Pfam" id="PF00072">
    <property type="entry name" value="Response_reg"/>
    <property type="match status" value="1"/>
</dbReference>
<dbReference type="eggNOG" id="COG0784">
    <property type="taxonomic scope" value="Bacteria"/>
</dbReference>
<name>E8N283_ANATU</name>
<organism evidence="4 5">
    <name type="scientific">Anaerolinea thermophila (strain DSM 14523 / JCM 11388 / NBRC 100420 / UNI-1)</name>
    <dbReference type="NCBI Taxonomy" id="926569"/>
    <lineage>
        <taxon>Bacteria</taxon>
        <taxon>Bacillati</taxon>
        <taxon>Chloroflexota</taxon>
        <taxon>Anaerolineae</taxon>
        <taxon>Anaerolineales</taxon>
        <taxon>Anaerolineaceae</taxon>
        <taxon>Anaerolinea</taxon>
    </lineage>
</organism>
<dbReference type="GO" id="GO:0000160">
    <property type="term" value="P:phosphorelay signal transduction system"/>
    <property type="evidence" value="ECO:0007669"/>
    <property type="project" value="InterPro"/>
</dbReference>
<dbReference type="OrthoDB" id="9802491at2"/>
<gene>
    <name evidence="4" type="ordered locus">ANT_30040</name>
</gene>
<dbReference type="Proteomes" id="UP000008922">
    <property type="component" value="Chromosome"/>
</dbReference>
<dbReference type="PANTHER" id="PTHR44591:SF23">
    <property type="entry name" value="CHEY SUBFAMILY"/>
    <property type="match status" value="1"/>
</dbReference>
<protein>
    <submittedName>
        <fullName evidence="4">Response regulator receiver protein</fullName>
    </submittedName>
</protein>
<accession>E8N283</accession>
<dbReference type="PROSITE" id="PS50110">
    <property type="entry name" value="RESPONSE_REGULATORY"/>
    <property type="match status" value="1"/>
</dbReference>
<dbReference type="STRING" id="926569.ANT_30040"/>
<feature type="modified residue" description="4-aspartylphosphate" evidence="2">
    <location>
        <position position="55"/>
    </location>
</feature>
<keyword evidence="5" id="KW-1185">Reference proteome</keyword>
<dbReference type="Gene3D" id="3.40.50.2300">
    <property type="match status" value="1"/>
</dbReference>
<dbReference type="KEGG" id="atm:ANT_30040"/>
<evidence type="ECO:0000256" key="2">
    <source>
        <dbReference type="PROSITE-ProRule" id="PRU00169"/>
    </source>
</evidence>
<evidence type="ECO:0000256" key="1">
    <source>
        <dbReference type="ARBA" id="ARBA00022553"/>
    </source>
</evidence>
<evidence type="ECO:0000313" key="4">
    <source>
        <dbReference type="EMBL" id="BAJ65030.1"/>
    </source>
</evidence>
<feature type="domain" description="Response regulatory" evidence="3">
    <location>
        <begin position="6"/>
        <end position="122"/>
    </location>
</feature>
<evidence type="ECO:0000259" key="3">
    <source>
        <dbReference type="PROSITE" id="PS50110"/>
    </source>
</evidence>
<dbReference type="InterPro" id="IPR050595">
    <property type="entry name" value="Bact_response_regulator"/>
</dbReference>
<sequence>MSEPNRILVIEDNADNLELVRFLLEQAGFQIISAMDGLDGLEKARSLKPDLVLLDMSLPELDGWHLAKQLKESPETAHILIVALTAHTLPGDRRRALEAGCDGFISKPLNVARFASQIQEYLRNNSTD</sequence>
<reference evidence="4 5" key="1">
    <citation type="submission" date="2010-12" db="EMBL/GenBank/DDBJ databases">
        <title>Whole genome sequence of Anaerolinea thermophila UNI-1.</title>
        <authorList>
            <person name="Narita-Yamada S."/>
            <person name="Kishi E."/>
            <person name="Watanabe Y."/>
            <person name="Takasaki K."/>
            <person name="Ankai A."/>
            <person name="Oguchi A."/>
            <person name="Fukui S."/>
            <person name="Takahashi M."/>
            <person name="Yashiro I."/>
            <person name="Hosoyama A."/>
            <person name="Sekiguchi Y."/>
            <person name="Hanada S."/>
            <person name="Fujita N."/>
        </authorList>
    </citation>
    <scope>NUCLEOTIDE SEQUENCE [LARGE SCALE GENOMIC DNA]</scope>
    <source>
        <strain evidence="5">DSM 14523 / JCM 11388 / NBRC 100420 / UNI-1</strain>
    </source>
</reference>
<dbReference type="SUPFAM" id="SSF52172">
    <property type="entry name" value="CheY-like"/>
    <property type="match status" value="1"/>
</dbReference>
<dbReference type="HOGENOM" id="CLU_000445_69_17_0"/>
<dbReference type="InParanoid" id="E8N283"/>
<dbReference type="EMBL" id="AP012029">
    <property type="protein sequence ID" value="BAJ65030.1"/>
    <property type="molecule type" value="Genomic_DNA"/>
</dbReference>
<keyword evidence="1 2" id="KW-0597">Phosphoprotein</keyword>
<dbReference type="SMART" id="SM00448">
    <property type="entry name" value="REC"/>
    <property type="match status" value="1"/>
</dbReference>